<dbReference type="EMBL" id="RDRB01000008">
    <property type="protein sequence ID" value="ROT98938.1"/>
    <property type="molecule type" value="Genomic_DNA"/>
</dbReference>
<dbReference type="RefSeq" id="WP_123643116.1">
    <property type="nucleotide sequence ID" value="NZ_ML119088.1"/>
</dbReference>
<reference evidence="1 2" key="1">
    <citation type="submission" date="2018-10" db="EMBL/GenBank/DDBJ databases">
        <title>Histidinibacterium lentulum gen. nov., sp. nov., a marine bacterium from the culture broth of Picochlorum sp. 122.</title>
        <authorList>
            <person name="Wang G."/>
        </authorList>
    </citation>
    <scope>NUCLEOTIDE SEQUENCE [LARGE SCALE GENOMIC DNA]</scope>
    <source>
        <strain evidence="1 2">B17</strain>
    </source>
</reference>
<sequence>MAEIDKEALRRAMLALEKEELDSAREHYAAHLADARLAENEPHESDEMAAARTAADLAHGFDGPIHDHEAKIAALDALDFRPREDVGPGAVVCLGGRWFVVAVATGKFEQDGTTYMGLSLDAPIYRAMEGLTEGETVSFGGRRMRVDAVL</sequence>
<evidence type="ECO:0008006" key="3">
    <source>
        <dbReference type="Google" id="ProtNLM"/>
    </source>
</evidence>
<keyword evidence="2" id="KW-1185">Reference proteome</keyword>
<accession>A0A3N2QUP1</accession>
<evidence type="ECO:0000313" key="2">
    <source>
        <dbReference type="Proteomes" id="UP000268016"/>
    </source>
</evidence>
<organism evidence="1 2">
    <name type="scientific">Histidinibacterium lentulum</name>
    <dbReference type="NCBI Taxonomy" id="2480588"/>
    <lineage>
        <taxon>Bacteria</taxon>
        <taxon>Pseudomonadati</taxon>
        <taxon>Pseudomonadota</taxon>
        <taxon>Alphaproteobacteria</taxon>
        <taxon>Rhodobacterales</taxon>
        <taxon>Paracoccaceae</taxon>
        <taxon>Histidinibacterium</taxon>
    </lineage>
</organism>
<dbReference type="OrthoDB" id="8293772at2"/>
<comment type="caution">
    <text evidence="1">The sequence shown here is derived from an EMBL/GenBank/DDBJ whole genome shotgun (WGS) entry which is preliminary data.</text>
</comment>
<proteinExistence type="predicted"/>
<gene>
    <name evidence="1" type="ORF">EAT49_14995</name>
</gene>
<dbReference type="AlphaFoldDB" id="A0A3N2QUP1"/>
<protein>
    <recommendedName>
        <fullName evidence="3">Transcription elongation factor</fullName>
    </recommendedName>
</protein>
<evidence type="ECO:0000313" key="1">
    <source>
        <dbReference type="EMBL" id="ROT98938.1"/>
    </source>
</evidence>
<name>A0A3N2QUP1_9RHOB</name>
<dbReference type="Proteomes" id="UP000268016">
    <property type="component" value="Unassembled WGS sequence"/>
</dbReference>